<dbReference type="InterPro" id="IPR036529">
    <property type="entry name" value="KIX_dom_sf"/>
</dbReference>
<evidence type="ECO:0000259" key="4">
    <source>
        <dbReference type="Pfam" id="PF16987"/>
    </source>
</evidence>
<dbReference type="AlphaFoldDB" id="A0A8R7VAG8"/>
<dbReference type="Pfam" id="PF16987">
    <property type="entry name" value="KIX_2"/>
    <property type="match status" value="2"/>
</dbReference>
<dbReference type="Proteomes" id="UP000015106">
    <property type="component" value="Chromosome 7"/>
</dbReference>
<dbReference type="SUPFAM" id="SSF47040">
    <property type="entry name" value="Kix domain of CBP (creb binding protein)"/>
    <property type="match status" value="1"/>
</dbReference>
<dbReference type="GO" id="GO:0003713">
    <property type="term" value="F:transcription coactivator activity"/>
    <property type="evidence" value="ECO:0007669"/>
    <property type="project" value="InterPro"/>
</dbReference>
<dbReference type="PANTHER" id="PTHR33137:SF4">
    <property type="entry name" value="MEDIATOR OF RNA POLYMERASE II TRANSCRIPTION SUBUNIT 15A-RELATED"/>
    <property type="match status" value="1"/>
</dbReference>
<feature type="region of interest" description="Disordered" evidence="3">
    <location>
        <begin position="103"/>
        <end position="129"/>
    </location>
</feature>
<dbReference type="GO" id="GO:0031490">
    <property type="term" value="F:chromatin DNA binding"/>
    <property type="evidence" value="ECO:0007669"/>
    <property type="project" value="InterPro"/>
</dbReference>
<protein>
    <recommendedName>
        <fullName evidence="4">Mediator complex subunit 15 KIX domain-containing protein</fullName>
    </recommendedName>
</protein>
<sequence>MDANLRPDPAAGVEPPSTATGGDWHQPEARSRIVNKITEALKKRLPVSAPEELNQLREIAVRYENRIYTQETNQSDYLRKISLKILFMEMKTQQAPRNATVIPERNNSSKESPIRTIDGPTGSEPAGGGGINPPLTGGDWRAQLQPEARSRIVDKMPPLTGGDWRAQLQPEARSRIVDKIMVTLKMHLPISAPEGQNELQKIAVRFEERMYTLATNQSDYLRKISLKMLAMESKAQQAHGNAQVIPDQNNSSK</sequence>
<reference evidence="6" key="1">
    <citation type="journal article" date="2013" name="Nature">
        <title>Draft genome of the wheat A-genome progenitor Triticum urartu.</title>
        <authorList>
            <person name="Ling H.Q."/>
            <person name="Zhao S."/>
            <person name="Liu D."/>
            <person name="Wang J."/>
            <person name="Sun H."/>
            <person name="Zhang C."/>
            <person name="Fan H."/>
            <person name="Li D."/>
            <person name="Dong L."/>
            <person name="Tao Y."/>
            <person name="Gao C."/>
            <person name="Wu H."/>
            <person name="Li Y."/>
            <person name="Cui Y."/>
            <person name="Guo X."/>
            <person name="Zheng S."/>
            <person name="Wang B."/>
            <person name="Yu K."/>
            <person name="Liang Q."/>
            <person name="Yang W."/>
            <person name="Lou X."/>
            <person name="Chen J."/>
            <person name="Feng M."/>
            <person name="Jian J."/>
            <person name="Zhang X."/>
            <person name="Luo G."/>
            <person name="Jiang Y."/>
            <person name="Liu J."/>
            <person name="Wang Z."/>
            <person name="Sha Y."/>
            <person name="Zhang B."/>
            <person name="Wu H."/>
            <person name="Tang D."/>
            <person name="Shen Q."/>
            <person name="Xue P."/>
            <person name="Zou S."/>
            <person name="Wang X."/>
            <person name="Liu X."/>
            <person name="Wang F."/>
            <person name="Yang Y."/>
            <person name="An X."/>
            <person name="Dong Z."/>
            <person name="Zhang K."/>
            <person name="Zhang X."/>
            <person name="Luo M.C."/>
            <person name="Dvorak J."/>
            <person name="Tong Y."/>
            <person name="Wang J."/>
            <person name="Yang H."/>
            <person name="Li Z."/>
            <person name="Wang D."/>
            <person name="Zhang A."/>
            <person name="Wang J."/>
        </authorList>
    </citation>
    <scope>NUCLEOTIDE SEQUENCE</scope>
    <source>
        <strain evidence="6">cv. G1812</strain>
    </source>
</reference>
<dbReference type="PANTHER" id="PTHR33137">
    <property type="entry name" value="MEDIATOR OF RNA POLYMERASE II TRANSCRIPTION SUBUNIT 15A-RELATED"/>
    <property type="match status" value="1"/>
</dbReference>
<dbReference type="Gramene" id="TuG1812G0700006114.01.T01">
    <property type="protein sequence ID" value="TuG1812G0700006114.01.T01"/>
    <property type="gene ID" value="TuG1812G0700006114.01"/>
</dbReference>
<dbReference type="InterPro" id="IPR036546">
    <property type="entry name" value="MED15_KIX"/>
</dbReference>
<dbReference type="Gene3D" id="1.10.246.20">
    <property type="entry name" value="Coactivator CBP, KIX domain"/>
    <property type="match status" value="2"/>
</dbReference>
<comment type="subcellular location">
    <subcellularLocation>
        <location evidence="1">Nucleus</location>
    </subcellularLocation>
</comment>
<evidence type="ECO:0000256" key="1">
    <source>
        <dbReference type="ARBA" id="ARBA00004123"/>
    </source>
</evidence>
<dbReference type="GO" id="GO:0005634">
    <property type="term" value="C:nucleus"/>
    <property type="evidence" value="ECO:0007669"/>
    <property type="project" value="UniProtKB-SubCell"/>
</dbReference>
<accession>A0A8R7VAG8</accession>
<evidence type="ECO:0000256" key="3">
    <source>
        <dbReference type="SAM" id="MobiDB-lite"/>
    </source>
</evidence>
<evidence type="ECO:0000256" key="2">
    <source>
        <dbReference type="ARBA" id="ARBA00023242"/>
    </source>
</evidence>
<keyword evidence="6" id="KW-1185">Reference proteome</keyword>
<dbReference type="EnsemblPlants" id="TuG1812G0700006114.01.T01">
    <property type="protein sequence ID" value="TuG1812G0700006114.01.T01"/>
    <property type="gene ID" value="TuG1812G0700006114.01"/>
</dbReference>
<feature type="domain" description="Mediator complex subunit 15 KIX" evidence="4">
    <location>
        <begin position="162"/>
        <end position="241"/>
    </location>
</feature>
<reference evidence="5" key="2">
    <citation type="submission" date="2018-03" db="EMBL/GenBank/DDBJ databases">
        <title>The Triticum urartu genome reveals the dynamic nature of wheat genome evolution.</title>
        <authorList>
            <person name="Ling H."/>
            <person name="Ma B."/>
            <person name="Shi X."/>
            <person name="Liu H."/>
            <person name="Dong L."/>
            <person name="Sun H."/>
            <person name="Cao Y."/>
            <person name="Gao Q."/>
            <person name="Zheng S."/>
            <person name="Li Y."/>
            <person name="Yu Y."/>
            <person name="Du H."/>
            <person name="Qi M."/>
            <person name="Li Y."/>
            <person name="Yu H."/>
            <person name="Cui Y."/>
            <person name="Wang N."/>
            <person name="Chen C."/>
            <person name="Wu H."/>
            <person name="Zhao Y."/>
            <person name="Zhang J."/>
            <person name="Li Y."/>
            <person name="Zhou W."/>
            <person name="Zhang B."/>
            <person name="Hu W."/>
            <person name="Eijk M."/>
            <person name="Tang J."/>
            <person name="Witsenboer H."/>
            <person name="Zhao S."/>
            <person name="Li Z."/>
            <person name="Zhang A."/>
            <person name="Wang D."/>
            <person name="Liang C."/>
        </authorList>
    </citation>
    <scope>NUCLEOTIDE SEQUENCE [LARGE SCALE GENOMIC DNA]</scope>
    <source>
        <strain evidence="5">cv. G1812</strain>
    </source>
</reference>
<feature type="region of interest" description="Disordered" evidence="3">
    <location>
        <begin position="1"/>
        <end position="29"/>
    </location>
</feature>
<name>A0A8R7VAG8_TRIUA</name>
<organism evidence="5 6">
    <name type="scientific">Triticum urartu</name>
    <name type="common">Red wild einkorn</name>
    <name type="synonym">Crithodium urartu</name>
    <dbReference type="NCBI Taxonomy" id="4572"/>
    <lineage>
        <taxon>Eukaryota</taxon>
        <taxon>Viridiplantae</taxon>
        <taxon>Streptophyta</taxon>
        <taxon>Embryophyta</taxon>
        <taxon>Tracheophyta</taxon>
        <taxon>Spermatophyta</taxon>
        <taxon>Magnoliopsida</taxon>
        <taxon>Liliopsida</taxon>
        <taxon>Poales</taxon>
        <taxon>Poaceae</taxon>
        <taxon>BOP clade</taxon>
        <taxon>Pooideae</taxon>
        <taxon>Triticodae</taxon>
        <taxon>Triticeae</taxon>
        <taxon>Triticinae</taxon>
        <taxon>Triticum</taxon>
    </lineage>
</organism>
<reference evidence="5" key="3">
    <citation type="submission" date="2022-06" db="UniProtKB">
        <authorList>
            <consortium name="EnsemblPlants"/>
        </authorList>
    </citation>
    <scope>IDENTIFICATION</scope>
</reference>
<feature type="domain" description="Mediator complex subunit 15 KIX" evidence="4">
    <location>
        <begin position="25"/>
        <end position="98"/>
    </location>
</feature>
<proteinExistence type="predicted"/>
<dbReference type="InterPro" id="IPR044661">
    <property type="entry name" value="MED15a/b/c-like"/>
</dbReference>
<evidence type="ECO:0000313" key="5">
    <source>
        <dbReference type="EnsemblPlants" id="TuG1812G0700006114.01.T01"/>
    </source>
</evidence>
<evidence type="ECO:0000313" key="6">
    <source>
        <dbReference type="Proteomes" id="UP000015106"/>
    </source>
</evidence>
<keyword evidence="2" id="KW-0539">Nucleus</keyword>
<dbReference type="FunFam" id="1.10.246.20:FF:000003">
    <property type="entry name" value="Mediator of RNA polymerase II transcription subunit 15a"/>
    <property type="match status" value="2"/>
</dbReference>